<organism evidence="11 12">
    <name type="scientific">Thermomonas fusca</name>
    <dbReference type="NCBI Taxonomy" id="215690"/>
    <lineage>
        <taxon>Bacteria</taxon>
        <taxon>Pseudomonadati</taxon>
        <taxon>Pseudomonadota</taxon>
        <taxon>Gammaproteobacteria</taxon>
        <taxon>Lysobacterales</taxon>
        <taxon>Lysobacteraceae</taxon>
        <taxon>Thermomonas</taxon>
    </lineage>
</organism>
<keyword evidence="2 9" id="KW-0378">Hydrolase</keyword>
<keyword evidence="3 9" id="KW-0347">Helicase</keyword>
<reference evidence="11 12" key="1">
    <citation type="submission" date="2019-04" db="EMBL/GenBank/DDBJ databases">
        <authorList>
            <person name="Grouzdev D.S."/>
            <person name="Nazina T.N."/>
        </authorList>
    </citation>
    <scope>NUCLEOTIDE SEQUENCE [LARGE SCALE GENOMIC DNA]</scope>
    <source>
        <strain evidence="11 12">SHC 3-19</strain>
    </source>
</reference>
<dbReference type="InterPro" id="IPR014017">
    <property type="entry name" value="DNA_helicase_UvrD-like_C"/>
</dbReference>
<dbReference type="PANTHER" id="PTHR11070:SF63">
    <property type="entry name" value="DNA HELICASE IV"/>
    <property type="match status" value="1"/>
</dbReference>
<dbReference type="PROSITE" id="PS51198">
    <property type="entry name" value="UVRD_HELICASE_ATP_BIND"/>
    <property type="match status" value="1"/>
</dbReference>
<evidence type="ECO:0000256" key="3">
    <source>
        <dbReference type="ARBA" id="ARBA00022806"/>
    </source>
</evidence>
<dbReference type="AlphaFoldDB" id="A0A5R9PBW0"/>
<dbReference type="CDD" id="cd18807">
    <property type="entry name" value="SF1_C_UvrD"/>
    <property type="match status" value="1"/>
</dbReference>
<evidence type="ECO:0000256" key="4">
    <source>
        <dbReference type="ARBA" id="ARBA00022840"/>
    </source>
</evidence>
<dbReference type="Pfam" id="PF13361">
    <property type="entry name" value="UvrD_C"/>
    <property type="match status" value="1"/>
</dbReference>
<dbReference type="Gene3D" id="3.40.91.30">
    <property type="match status" value="1"/>
</dbReference>
<comment type="caution">
    <text evidence="11">The sequence shown here is derived from an EMBL/GenBank/DDBJ whole genome shotgun (WGS) entry which is preliminary data.</text>
</comment>
<protein>
    <recommendedName>
        <fullName evidence="7">DNA 3'-5' helicase</fullName>
        <ecNumber evidence="7">5.6.2.4</ecNumber>
    </recommendedName>
</protein>
<accession>A0A5R9PBW0</accession>
<dbReference type="InterPro" id="IPR014016">
    <property type="entry name" value="UvrD-like_ATP-bd"/>
</dbReference>
<comment type="catalytic activity">
    <reaction evidence="8">
        <text>ATP + H2O = ADP + phosphate + H(+)</text>
        <dbReference type="Rhea" id="RHEA:13065"/>
        <dbReference type="ChEBI" id="CHEBI:15377"/>
        <dbReference type="ChEBI" id="CHEBI:15378"/>
        <dbReference type="ChEBI" id="CHEBI:30616"/>
        <dbReference type="ChEBI" id="CHEBI:43474"/>
        <dbReference type="ChEBI" id="CHEBI:456216"/>
        <dbReference type="EC" id="5.6.2.4"/>
    </reaction>
</comment>
<dbReference type="InterPro" id="IPR027417">
    <property type="entry name" value="P-loop_NTPase"/>
</dbReference>
<dbReference type="Pfam" id="PF00580">
    <property type="entry name" value="UvrD-helicase"/>
    <property type="match status" value="2"/>
</dbReference>
<comment type="catalytic activity">
    <reaction evidence="6">
        <text>Couples ATP hydrolysis with the unwinding of duplex DNA by translocating in the 3'-5' direction.</text>
        <dbReference type="EC" id="5.6.2.4"/>
    </reaction>
</comment>
<feature type="binding site" evidence="9">
    <location>
        <begin position="302"/>
        <end position="309"/>
    </location>
    <ligand>
        <name>ATP</name>
        <dbReference type="ChEBI" id="CHEBI:30616"/>
    </ligand>
</feature>
<evidence type="ECO:0000313" key="12">
    <source>
        <dbReference type="Proteomes" id="UP000308508"/>
    </source>
</evidence>
<dbReference type="EMBL" id="SROY01000006">
    <property type="protein sequence ID" value="TLX20955.1"/>
    <property type="molecule type" value="Genomic_DNA"/>
</dbReference>
<feature type="domain" description="UvrD-like helicase ATP-binding" evidence="10">
    <location>
        <begin position="281"/>
        <end position="743"/>
    </location>
</feature>
<dbReference type="InterPro" id="IPR000212">
    <property type="entry name" value="DNA_helicase_UvrD/REP"/>
</dbReference>
<dbReference type="GO" id="GO:0003677">
    <property type="term" value="F:DNA binding"/>
    <property type="evidence" value="ECO:0007669"/>
    <property type="project" value="InterPro"/>
</dbReference>
<dbReference type="GO" id="GO:0043138">
    <property type="term" value="F:3'-5' DNA helicase activity"/>
    <property type="evidence" value="ECO:0007669"/>
    <property type="project" value="UniProtKB-EC"/>
</dbReference>
<evidence type="ECO:0000256" key="7">
    <source>
        <dbReference type="ARBA" id="ARBA00034808"/>
    </source>
</evidence>
<evidence type="ECO:0000256" key="2">
    <source>
        <dbReference type="ARBA" id="ARBA00022801"/>
    </source>
</evidence>
<keyword evidence="4 9" id="KW-0067">ATP-binding</keyword>
<dbReference type="Proteomes" id="UP000308508">
    <property type="component" value="Unassembled WGS sequence"/>
</dbReference>
<sequence>MPTWKPSKLRKFLFKGTGWSFASDSDSFSLSIRGQATINAPLIHIRAFAYRRMSSVPANGECKFVLFGEKVDRPLCGLNPSQGDELRDFLAQCIASCLISHAQRGKSLLDAWKHSVDQRLQHDGYVDTPVLRLLYETIPSPRVVGLNDWNALFGHPHFLQVRNTKISDFPALRIAPDAYLREKVEGHNQKIFDRQLEQWAKGIRQHLSRQGWIGYRAAAKLCTSEWSPPEMPGKEWESAVNEEFQPSPQRWVERQVAAHNKSHEEAQLVACRPFFDRVESNPLTEEQSRAVICMDDELLVVAAAGSGKSSTIVAKAGYALEQRLCAPEEILLLAFNTAAAEELRQRIAKRLAHLPGADRIVAKTFHAFGLEVIGEGTGAMPTPAGWLDHGQDVSFIGKLVDELCAESSDFSGDYNLFRLVFARGLGRWDTEEEPEDYDPDSRRKRGFRTMRNEIVKSKGERLIADWLFLHGVNYEYERPYEIDTRTPNKRQYRPDFYYPDIGLYHEHLALDAKGEPPASFKGYAEAVAWKRATHRDHNTELFETTSHDLRTGRALATLKAKLEEKGLLLTLDPNREIPGRNPDSPQSIAKLLRTFQQHMKGSRQTITAARERIAKMQDVFVPRMDLFLSLYERVSDRWERRLQAGGFVDFDDMLNRSADLIEAGQYKSKAKMILADEFQDSSRARMRLVQAVIDTTGAQLTAVGDDWQGIYRFAGADIAIMSHFQRRYPNANIRYLSQTFRCPGDLCEVSSRFVSKNPMQIPKEVRTSNPRLRSSIKVFALPDVKDIPGKIGQQLETIHDQLPDAAPGQRLKVLILGRYNKDRPAQFTAWRQRLGARIALEFLTVHKAKGLEADVVFVLNVTRGRHGFPSEVEDDPILQMAMPEPEAFPFGEERRLFYVALTRAKRTVVLYTASEQPSEFIVELQNDYGVEILRAQGVPAKPCPTCGKGVVVERVNAKTNVVFEGCSRFPACPPLRRQSGVMNS</sequence>
<evidence type="ECO:0000313" key="11">
    <source>
        <dbReference type="EMBL" id="TLX20955.1"/>
    </source>
</evidence>
<name>A0A5R9PBW0_9GAMM</name>
<evidence type="ECO:0000259" key="10">
    <source>
        <dbReference type="PROSITE" id="PS51198"/>
    </source>
</evidence>
<evidence type="ECO:0000256" key="8">
    <source>
        <dbReference type="ARBA" id="ARBA00048988"/>
    </source>
</evidence>
<dbReference type="GO" id="GO:0000725">
    <property type="term" value="P:recombinational repair"/>
    <property type="evidence" value="ECO:0007669"/>
    <property type="project" value="TreeGrafter"/>
</dbReference>
<evidence type="ECO:0000256" key="1">
    <source>
        <dbReference type="ARBA" id="ARBA00022741"/>
    </source>
</evidence>
<keyword evidence="12" id="KW-1185">Reference proteome</keyword>
<keyword evidence="1 9" id="KW-0547">Nucleotide-binding</keyword>
<evidence type="ECO:0000256" key="5">
    <source>
        <dbReference type="ARBA" id="ARBA00023235"/>
    </source>
</evidence>
<gene>
    <name evidence="11" type="ORF">E5S66_12175</name>
</gene>
<keyword evidence="5" id="KW-0413">Isomerase</keyword>
<dbReference type="EC" id="5.6.2.4" evidence="7"/>
<dbReference type="Gene3D" id="3.40.50.300">
    <property type="entry name" value="P-loop containing nucleotide triphosphate hydrolases"/>
    <property type="match status" value="3"/>
</dbReference>
<dbReference type="GO" id="GO:0005829">
    <property type="term" value="C:cytosol"/>
    <property type="evidence" value="ECO:0007669"/>
    <property type="project" value="TreeGrafter"/>
</dbReference>
<dbReference type="GO" id="GO:0005524">
    <property type="term" value="F:ATP binding"/>
    <property type="evidence" value="ECO:0007669"/>
    <property type="project" value="UniProtKB-UniRule"/>
</dbReference>
<proteinExistence type="predicted"/>
<dbReference type="PANTHER" id="PTHR11070">
    <property type="entry name" value="UVRD / RECB / PCRA DNA HELICASE FAMILY MEMBER"/>
    <property type="match status" value="1"/>
</dbReference>
<dbReference type="SUPFAM" id="SSF52540">
    <property type="entry name" value="P-loop containing nucleoside triphosphate hydrolases"/>
    <property type="match status" value="1"/>
</dbReference>
<evidence type="ECO:0000256" key="9">
    <source>
        <dbReference type="PROSITE-ProRule" id="PRU00560"/>
    </source>
</evidence>
<dbReference type="GO" id="GO:0016887">
    <property type="term" value="F:ATP hydrolysis activity"/>
    <property type="evidence" value="ECO:0007669"/>
    <property type="project" value="RHEA"/>
</dbReference>
<evidence type="ECO:0000256" key="6">
    <source>
        <dbReference type="ARBA" id="ARBA00034617"/>
    </source>
</evidence>